<comment type="caution">
    <text evidence="3">The sequence shown here is derived from an EMBL/GenBank/DDBJ whole genome shotgun (WGS) entry which is preliminary data.</text>
</comment>
<proteinExistence type="predicted"/>
<feature type="region of interest" description="Disordered" evidence="2">
    <location>
        <begin position="251"/>
        <end position="291"/>
    </location>
</feature>
<dbReference type="AlphaFoldDB" id="A0A813M6Y0"/>
<keyword evidence="1" id="KW-0175">Coiled coil</keyword>
<feature type="compositionally biased region" description="Polar residues" evidence="2">
    <location>
        <begin position="53"/>
        <end position="64"/>
    </location>
</feature>
<feature type="region of interest" description="Disordered" evidence="2">
    <location>
        <begin position="1"/>
        <end position="85"/>
    </location>
</feature>
<evidence type="ECO:0000313" key="3">
    <source>
        <dbReference type="EMBL" id="CAF0714465.1"/>
    </source>
</evidence>
<feature type="compositionally biased region" description="Basic and acidic residues" evidence="2">
    <location>
        <begin position="268"/>
        <end position="280"/>
    </location>
</feature>
<sequence length="291" mass="32936">MGCGASSKAVSVIDVDTTPVNTNQPPIFDKKVSPRLEKNPIKLIPLPVKKNKSAGTQDSGINSHLDSDEENIPERGSISSDSNSNDLVYKNVINDKSNRNLVENKENKFIKSKKLDLETNKEDDEAFKLLKSNGLVPKPVVLSNNYALFEIVEDKKNEVNKSPALMPVRGPPPRLTLQKEKTKTSLTAEEIEEKLEKANQRKKENLKLRVNNGSISIEKKDESVKIKSKLNENQVEDQELLERQQRLKQLRDKLKAKDAENTSPRTPRSKELINELDKFRPKTASNFRPEF</sequence>
<protein>
    <submittedName>
        <fullName evidence="3">Uncharacterized protein</fullName>
    </submittedName>
</protein>
<feature type="coiled-coil region" evidence="1">
    <location>
        <begin position="181"/>
        <end position="208"/>
    </location>
</feature>
<keyword evidence="4" id="KW-1185">Reference proteome</keyword>
<feature type="compositionally biased region" description="Basic and acidic residues" evidence="2">
    <location>
        <begin position="251"/>
        <end position="260"/>
    </location>
</feature>
<dbReference type="Proteomes" id="UP000663879">
    <property type="component" value="Unassembled WGS sequence"/>
</dbReference>
<reference evidence="3" key="1">
    <citation type="submission" date="2021-02" db="EMBL/GenBank/DDBJ databases">
        <authorList>
            <person name="Nowell W R."/>
        </authorList>
    </citation>
    <scope>NUCLEOTIDE SEQUENCE</scope>
    <source>
        <strain evidence="3">Ploen Becks lab</strain>
    </source>
</reference>
<evidence type="ECO:0000313" key="4">
    <source>
        <dbReference type="Proteomes" id="UP000663879"/>
    </source>
</evidence>
<evidence type="ECO:0000256" key="1">
    <source>
        <dbReference type="SAM" id="Coils"/>
    </source>
</evidence>
<accession>A0A813M6Y0</accession>
<feature type="compositionally biased region" description="Basic and acidic residues" evidence="2">
    <location>
        <begin position="28"/>
        <end position="40"/>
    </location>
</feature>
<name>A0A813M6Y0_9BILA</name>
<dbReference type="EMBL" id="CAJNOC010000095">
    <property type="protein sequence ID" value="CAF0714465.1"/>
    <property type="molecule type" value="Genomic_DNA"/>
</dbReference>
<gene>
    <name evidence="3" type="ORF">OXX778_LOCUS1474</name>
</gene>
<evidence type="ECO:0000256" key="2">
    <source>
        <dbReference type="SAM" id="MobiDB-lite"/>
    </source>
</evidence>
<organism evidence="3 4">
    <name type="scientific">Brachionus calyciflorus</name>
    <dbReference type="NCBI Taxonomy" id="104777"/>
    <lineage>
        <taxon>Eukaryota</taxon>
        <taxon>Metazoa</taxon>
        <taxon>Spiralia</taxon>
        <taxon>Gnathifera</taxon>
        <taxon>Rotifera</taxon>
        <taxon>Eurotatoria</taxon>
        <taxon>Monogononta</taxon>
        <taxon>Pseudotrocha</taxon>
        <taxon>Ploima</taxon>
        <taxon>Brachionidae</taxon>
        <taxon>Brachionus</taxon>
    </lineage>
</organism>
<dbReference type="OrthoDB" id="10057469at2759"/>